<proteinExistence type="predicted"/>
<evidence type="ECO:0000313" key="1">
    <source>
        <dbReference type="EMBL" id="KAG7584999.1"/>
    </source>
</evidence>
<reference evidence="1 2" key="1">
    <citation type="submission" date="2020-12" db="EMBL/GenBank/DDBJ databases">
        <title>Concerted genomic and epigenomic changes stabilize Arabidopsis allopolyploids.</title>
        <authorList>
            <person name="Chen Z."/>
        </authorList>
    </citation>
    <scope>NUCLEOTIDE SEQUENCE [LARGE SCALE GENOMIC DNA]</scope>
    <source>
        <strain evidence="1">Allo738</strain>
        <tissue evidence="1">Leaf</tissue>
    </source>
</reference>
<dbReference type="EMBL" id="JAEFBK010000007">
    <property type="protein sequence ID" value="KAG7584999.1"/>
    <property type="molecule type" value="Genomic_DNA"/>
</dbReference>
<protein>
    <submittedName>
        <fullName evidence="1">Uncharacterized protein</fullName>
    </submittedName>
</protein>
<name>A0A8T2BFU7_9BRAS</name>
<organism evidence="1 2">
    <name type="scientific">Arabidopsis thaliana x Arabidopsis arenosa</name>
    <dbReference type="NCBI Taxonomy" id="1240361"/>
    <lineage>
        <taxon>Eukaryota</taxon>
        <taxon>Viridiplantae</taxon>
        <taxon>Streptophyta</taxon>
        <taxon>Embryophyta</taxon>
        <taxon>Tracheophyta</taxon>
        <taxon>Spermatophyta</taxon>
        <taxon>Magnoliopsida</taxon>
        <taxon>eudicotyledons</taxon>
        <taxon>Gunneridae</taxon>
        <taxon>Pentapetalae</taxon>
        <taxon>rosids</taxon>
        <taxon>malvids</taxon>
        <taxon>Brassicales</taxon>
        <taxon>Brassicaceae</taxon>
        <taxon>Camelineae</taxon>
        <taxon>Arabidopsis</taxon>
    </lineage>
</organism>
<gene>
    <name evidence="1" type="ORF">ISN45_Aa02g003790</name>
</gene>
<evidence type="ECO:0000313" key="2">
    <source>
        <dbReference type="Proteomes" id="UP000694240"/>
    </source>
</evidence>
<dbReference type="Proteomes" id="UP000694240">
    <property type="component" value="Chromosome 7"/>
</dbReference>
<keyword evidence="2" id="KW-1185">Reference proteome</keyword>
<accession>A0A8T2BFU7</accession>
<comment type="caution">
    <text evidence="1">The sequence shown here is derived from an EMBL/GenBank/DDBJ whole genome shotgun (WGS) entry which is preliminary data.</text>
</comment>
<dbReference type="AlphaFoldDB" id="A0A8T2BFU7"/>
<sequence length="114" mass="13036">MKPESKKFSEKRRIKFNDDGGSSFDLSLLKEAINNASDKALLVKTNFPTKKKSAFDLTSMSQALSSADRFNNRKLYIKTVLAMKRHVKARAEREAMKQRLLTLLSICDKYSCKN</sequence>